<feature type="coiled-coil region" evidence="3">
    <location>
        <begin position="597"/>
        <end position="624"/>
    </location>
</feature>
<dbReference type="EMBL" id="JBDFQZ010000009">
    <property type="protein sequence ID" value="KAK9688926.1"/>
    <property type="molecule type" value="Genomic_DNA"/>
</dbReference>
<keyword evidence="6" id="KW-1185">Reference proteome</keyword>
<dbReference type="PANTHER" id="PTHR32054:SF31">
    <property type="entry name" value="PROTEIN WEAK CHLOROPLAST MOVEMENT UNDER BLUE LIGHT 1"/>
    <property type="match status" value="1"/>
</dbReference>
<feature type="coiled-coil region" evidence="3">
    <location>
        <begin position="239"/>
        <end position="439"/>
    </location>
</feature>
<dbReference type="InterPro" id="IPR008545">
    <property type="entry name" value="Web"/>
</dbReference>
<evidence type="ECO:0008006" key="7">
    <source>
        <dbReference type="Google" id="ProtNLM"/>
    </source>
</evidence>
<feature type="region of interest" description="Disordered" evidence="4">
    <location>
        <begin position="704"/>
        <end position="734"/>
    </location>
</feature>
<dbReference type="Proteomes" id="UP001443914">
    <property type="component" value="Unassembled WGS sequence"/>
</dbReference>
<dbReference type="PANTHER" id="PTHR32054">
    <property type="entry name" value="HEAVY CHAIN, PUTATIVE, EXPRESSED-RELATED-RELATED"/>
    <property type="match status" value="1"/>
</dbReference>
<feature type="region of interest" description="Disordered" evidence="4">
    <location>
        <begin position="632"/>
        <end position="663"/>
    </location>
</feature>
<name>A0AAW1IHT0_SAPOF</name>
<evidence type="ECO:0000256" key="2">
    <source>
        <dbReference type="ARBA" id="ARBA00023054"/>
    </source>
</evidence>
<feature type="region of interest" description="Disordered" evidence="4">
    <location>
        <begin position="52"/>
        <end position="74"/>
    </location>
</feature>
<evidence type="ECO:0000256" key="4">
    <source>
        <dbReference type="SAM" id="MobiDB-lite"/>
    </source>
</evidence>
<dbReference type="GO" id="GO:0009904">
    <property type="term" value="P:chloroplast accumulation movement"/>
    <property type="evidence" value="ECO:0007669"/>
    <property type="project" value="TreeGrafter"/>
</dbReference>
<dbReference type="Gene3D" id="1.10.287.1490">
    <property type="match status" value="1"/>
</dbReference>
<feature type="compositionally biased region" description="Low complexity" evidence="4">
    <location>
        <begin position="713"/>
        <end position="723"/>
    </location>
</feature>
<keyword evidence="2 3" id="KW-0175">Coiled coil</keyword>
<gene>
    <name evidence="5" type="ORF">RND81_09G022500</name>
</gene>
<evidence type="ECO:0000256" key="1">
    <source>
        <dbReference type="ARBA" id="ARBA00005485"/>
    </source>
</evidence>
<feature type="coiled-coil region" evidence="3">
    <location>
        <begin position="475"/>
        <end position="530"/>
    </location>
</feature>
<feature type="compositionally biased region" description="Basic and acidic residues" evidence="4">
    <location>
        <begin position="1"/>
        <end position="10"/>
    </location>
</feature>
<feature type="region of interest" description="Disordered" evidence="4">
    <location>
        <begin position="1"/>
        <end position="35"/>
    </location>
</feature>
<feature type="compositionally biased region" description="Polar residues" evidence="4">
    <location>
        <begin position="724"/>
        <end position="733"/>
    </location>
</feature>
<feature type="compositionally biased region" description="Basic and acidic residues" evidence="4">
    <location>
        <begin position="632"/>
        <end position="653"/>
    </location>
</feature>
<proteinExistence type="inferred from homology"/>
<organism evidence="5 6">
    <name type="scientific">Saponaria officinalis</name>
    <name type="common">Common soapwort</name>
    <name type="synonym">Lychnis saponaria</name>
    <dbReference type="NCBI Taxonomy" id="3572"/>
    <lineage>
        <taxon>Eukaryota</taxon>
        <taxon>Viridiplantae</taxon>
        <taxon>Streptophyta</taxon>
        <taxon>Embryophyta</taxon>
        <taxon>Tracheophyta</taxon>
        <taxon>Spermatophyta</taxon>
        <taxon>Magnoliopsida</taxon>
        <taxon>eudicotyledons</taxon>
        <taxon>Gunneridae</taxon>
        <taxon>Pentapetalae</taxon>
        <taxon>Caryophyllales</taxon>
        <taxon>Caryophyllaceae</taxon>
        <taxon>Caryophylleae</taxon>
        <taxon>Saponaria</taxon>
    </lineage>
</organism>
<accession>A0AAW1IHT0</accession>
<evidence type="ECO:0000313" key="5">
    <source>
        <dbReference type="EMBL" id="KAK9688926.1"/>
    </source>
</evidence>
<comment type="caution">
    <text evidence="5">The sequence shown here is derived from an EMBL/GenBank/DDBJ whole genome shotgun (WGS) entry which is preliminary data.</text>
</comment>
<sequence>MGSEFDDKRNSTVQFEDESSKISSSEIVDTTNGIKNHEKLVDDYSDGNFNGRLDDHLDSGPTYEAAKDGPFPGDGDVNPIIKAVRIAGGTGDPISPSNLTSEYDLNRILIDTTAPFESVKEAVSKFGGIVDWKSHKVQTIERRKLIKQELKKVQQEIPVYKEQSEVAEQSKIQTLKDLENAKRLMEDLKLNLERAQMEERQAKQDSELAQLRAEEMEQGITHEASVAAKTQIEVAKARHETAISDLKTVKKELESLRKEYSSLLKEKIAAEKKAEEAVSASKEIEKTVEELTIELITTKESAESAHALHLEAEEHRNEAVDAKERDRLSLDKDLKQAEEDLARLIAQIESAKDLKLKLNTASSVLADLKAELATYMESKINQENNGSDKELEEVKLNIKKATDELNGLKAAATSLKAELEKEKLELNNLRQRESMASVEVASLEVELERIKSGIDVVRMREKETKERMATLPKELKRISREADEAKSSVELVREELRRAEEEAERAKAKANSMESRLRAAQKEIEAARASERLAVAAVKALQECESTKTVNNGDDDTRDGITLPLEKYYELSKRARDAEEEANMKVAAVMSQIEVAKDYESRSLAQLEDANREVEQRQKALGIAMKKAEKAQEGKLGVEQELRTRRGGNENVRKTGGSGHGIREVDLLSEPSFKIERVVDSASPPVHYGQGLGLKDLEQITNPTGSGRLGTMSKSYSEESVSSPRATFGQSNTVKKKRRSLFPRFFMFLARRKPSSKTS</sequence>
<comment type="similarity">
    <text evidence="1">Belongs to the WEB family.</text>
</comment>
<protein>
    <recommendedName>
        <fullName evidence="7">WEB family protein</fullName>
    </recommendedName>
</protein>
<reference evidence="5" key="1">
    <citation type="submission" date="2024-03" db="EMBL/GenBank/DDBJ databases">
        <title>WGS assembly of Saponaria officinalis var. Norfolk2.</title>
        <authorList>
            <person name="Jenkins J."/>
            <person name="Shu S."/>
            <person name="Grimwood J."/>
            <person name="Barry K."/>
            <person name="Goodstein D."/>
            <person name="Schmutz J."/>
            <person name="Leebens-Mack J."/>
            <person name="Osbourn A."/>
        </authorList>
    </citation>
    <scope>NUCLEOTIDE SEQUENCE [LARGE SCALE GENOMIC DNA]</scope>
    <source>
        <strain evidence="5">JIC</strain>
    </source>
</reference>
<feature type="coiled-coil region" evidence="3">
    <location>
        <begin position="136"/>
        <end position="214"/>
    </location>
</feature>
<dbReference type="Pfam" id="PF05701">
    <property type="entry name" value="WEMBL"/>
    <property type="match status" value="1"/>
</dbReference>
<evidence type="ECO:0000256" key="3">
    <source>
        <dbReference type="SAM" id="Coils"/>
    </source>
</evidence>
<evidence type="ECO:0000313" key="6">
    <source>
        <dbReference type="Proteomes" id="UP001443914"/>
    </source>
</evidence>
<dbReference type="GO" id="GO:0005829">
    <property type="term" value="C:cytosol"/>
    <property type="evidence" value="ECO:0007669"/>
    <property type="project" value="TreeGrafter"/>
</dbReference>
<dbReference type="AlphaFoldDB" id="A0AAW1IHT0"/>
<dbReference type="GO" id="GO:0009903">
    <property type="term" value="P:chloroplast avoidance movement"/>
    <property type="evidence" value="ECO:0007669"/>
    <property type="project" value="TreeGrafter"/>
</dbReference>